<accession>A0A7W7SYM6</accession>
<evidence type="ECO:0000313" key="3">
    <source>
        <dbReference type="Proteomes" id="UP000578819"/>
    </source>
</evidence>
<organism evidence="2 3">
    <name type="scientific">Micromonospora polyrhachis</name>
    <dbReference type="NCBI Taxonomy" id="1282883"/>
    <lineage>
        <taxon>Bacteria</taxon>
        <taxon>Bacillati</taxon>
        <taxon>Actinomycetota</taxon>
        <taxon>Actinomycetes</taxon>
        <taxon>Micromonosporales</taxon>
        <taxon>Micromonosporaceae</taxon>
        <taxon>Micromonospora</taxon>
    </lineage>
</organism>
<dbReference type="RefSeq" id="WP_184538057.1">
    <property type="nucleotide sequence ID" value="NZ_JACHJW010000001.1"/>
</dbReference>
<dbReference type="EMBL" id="JACHJW010000001">
    <property type="protein sequence ID" value="MBB4962085.1"/>
    <property type="molecule type" value="Genomic_DNA"/>
</dbReference>
<feature type="compositionally biased region" description="Pro residues" evidence="1">
    <location>
        <begin position="49"/>
        <end position="58"/>
    </location>
</feature>
<proteinExistence type="predicted"/>
<dbReference type="AlphaFoldDB" id="A0A7W7SYM6"/>
<protein>
    <submittedName>
        <fullName evidence="2">Uncharacterized protein</fullName>
    </submittedName>
</protein>
<dbReference type="Proteomes" id="UP000578819">
    <property type="component" value="Unassembled WGS sequence"/>
</dbReference>
<name>A0A7W7SYM6_9ACTN</name>
<feature type="compositionally biased region" description="Basic and acidic residues" evidence="1">
    <location>
        <begin position="1"/>
        <end position="16"/>
    </location>
</feature>
<feature type="region of interest" description="Disordered" evidence="1">
    <location>
        <begin position="1"/>
        <end position="58"/>
    </location>
</feature>
<evidence type="ECO:0000256" key="1">
    <source>
        <dbReference type="SAM" id="MobiDB-lite"/>
    </source>
</evidence>
<keyword evidence="3" id="KW-1185">Reference proteome</keyword>
<gene>
    <name evidence="2" type="ORF">FHR38_005818</name>
</gene>
<sequence length="58" mass="6449">MTAPEEEHEKSRKTDAVLRPPSSASPAESRKVQPKAAVEVEWNEGEPVEPTPAPREER</sequence>
<reference evidence="2 3" key="1">
    <citation type="submission" date="2020-08" db="EMBL/GenBank/DDBJ databases">
        <title>Sequencing the genomes of 1000 actinobacteria strains.</title>
        <authorList>
            <person name="Klenk H.-P."/>
        </authorList>
    </citation>
    <scope>NUCLEOTIDE SEQUENCE [LARGE SCALE GENOMIC DNA]</scope>
    <source>
        <strain evidence="2 3">DSM 45886</strain>
    </source>
</reference>
<comment type="caution">
    <text evidence="2">The sequence shown here is derived from an EMBL/GenBank/DDBJ whole genome shotgun (WGS) entry which is preliminary data.</text>
</comment>
<evidence type="ECO:0000313" key="2">
    <source>
        <dbReference type="EMBL" id="MBB4962085.1"/>
    </source>
</evidence>